<dbReference type="Gene3D" id="2.60.40.4070">
    <property type="match status" value="1"/>
</dbReference>
<dbReference type="PANTHER" id="PTHR44103">
    <property type="entry name" value="PROPROTEIN CONVERTASE P"/>
    <property type="match status" value="1"/>
</dbReference>
<dbReference type="SMART" id="SM00736">
    <property type="entry name" value="CADG"/>
    <property type="match status" value="1"/>
</dbReference>
<feature type="domain" description="Fibronectin type-III" evidence="3">
    <location>
        <begin position="506"/>
        <end position="597"/>
    </location>
</feature>
<feature type="non-terminal residue" evidence="4">
    <location>
        <position position="1"/>
    </location>
</feature>
<feature type="compositionally biased region" description="Polar residues" evidence="2">
    <location>
        <begin position="284"/>
        <end position="300"/>
    </location>
</feature>
<dbReference type="InterPro" id="IPR013783">
    <property type="entry name" value="Ig-like_fold"/>
</dbReference>
<sequence>AARGSDEITWWQNDGDENFIEHTIDDNFDGAYDVYATDLDGDGDVDILGAAQNADDIVWWENDGSQDFTRNNITMPYYQLDGARSVYATDVDGDGDIDVLGAAGDYGIDGPENGSITWWENTGNIPPAVTTALPDVTIAEDTYSVIIVPTMGEHFTDANQEDILSYTASALGAGLDSLSISSGLIVYPTENFAGYVDIMVIASDTYGASVADTLMLTIENINDAPVVITALPDVTIDEDNFGTIIISALEDYFNDIDQGDSLSFLGNVLGEGLDSLSISSGESFAASGSMTNDNQTQVTTSSRRSRLVRGSNKNDFPVQQTLRDKSAQQNIIFGNSDNEAMAPHRNISTSRTDPTPLIVYPTENFVGNIEIVVIASDLAGESVADTMTLTIVDYRPNISSLTDVPQDQGRQMKIQWAPGHMDEPDYITQFSIWREVPTDTADLWDFITTVPWIGSEENYSRIVPTLGDSTVDTTYYSTFRVTAHTEDVDLYHDSEPVTGYSIDNLHPTAPQGLIAVQNGASVILQWLSAEDEDFNYHNVYRENLDTIDSADVFTTVDSFFVDLDIPTGSWQYYVTAVDSSGNESDPSETVSVILSSDLEPLIPAEFALHQNYPNPFNPTTQIRYDLPEDTYVSITIFDIMGRKVKSLINTTQDAGYRYMNWDATNDLGQPVSAGMYIYTIQAGEFRKTKKMVLLK</sequence>
<evidence type="ECO:0000256" key="1">
    <source>
        <dbReference type="ARBA" id="ARBA00022729"/>
    </source>
</evidence>
<dbReference type="PROSITE" id="PS50853">
    <property type="entry name" value="FN3"/>
    <property type="match status" value="1"/>
</dbReference>
<dbReference type="SUPFAM" id="SSF49313">
    <property type="entry name" value="Cadherin-like"/>
    <property type="match status" value="1"/>
</dbReference>
<name>A0A381SI62_9ZZZZ</name>
<dbReference type="GO" id="GO:0016020">
    <property type="term" value="C:membrane"/>
    <property type="evidence" value="ECO:0007669"/>
    <property type="project" value="InterPro"/>
</dbReference>
<dbReference type="InterPro" id="IPR028994">
    <property type="entry name" value="Integrin_alpha_N"/>
</dbReference>
<dbReference type="InterPro" id="IPR006644">
    <property type="entry name" value="Cadg"/>
</dbReference>
<dbReference type="Pfam" id="PF13860">
    <property type="entry name" value="FlgD_ig"/>
    <property type="match status" value="1"/>
</dbReference>
<dbReference type="Gene3D" id="2.60.40.10">
    <property type="entry name" value="Immunoglobulins"/>
    <property type="match status" value="2"/>
</dbReference>
<dbReference type="NCBIfam" id="TIGR04183">
    <property type="entry name" value="Por_Secre_tail"/>
    <property type="match status" value="1"/>
</dbReference>
<dbReference type="InterPro" id="IPR026444">
    <property type="entry name" value="Secre_tail"/>
</dbReference>
<accession>A0A381SI62</accession>
<dbReference type="EMBL" id="UINC01003145">
    <property type="protein sequence ID" value="SVA03735.1"/>
    <property type="molecule type" value="Genomic_DNA"/>
</dbReference>
<dbReference type="Pfam" id="PF13517">
    <property type="entry name" value="FG-GAP_3"/>
    <property type="match status" value="1"/>
</dbReference>
<proteinExistence type="predicted"/>
<dbReference type="InterPro" id="IPR013517">
    <property type="entry name" value="FG-GAP"/>
</dbReference>
<dbReference type="InterPro" id="IPR025965">
    <property type="entry name" value="FlgD/Vpr_Ig-like"/>
</dbReference>
<gene>
    <name evidence="4" type="ORF">METZ01_LOCUS56589</name>
</gene>
<evidence type="ECO:0000313" key="4">
    <source>
        <dbReference type="EMBL" id="SVA03735.1"/>
    </source>
</evidence>
<dbReference type="InterPro" id="IPR015919">
    <property type="entry name" value="Cadherin-like_sf"/>
</dbReference>
<organism evidence="4">
    <name type="scientific">marine metagenome</name>
    <dbReference type="NCBI Taxonomy" id="408172"/>
    <lineage>
        <taxon>unclassified sequences</taxon>
        <taxon>metagenomes</taxon>
        <taxon>ecological metagenomes</taxon>
    </lineage>
</organism>
<dbReference type="PANTHER" id="PTHR44103:SF1">
    <property type="entry name" value="PROPROTEIN CONVERTASE P"/>
    <property type="match status" value="1"/>
</dbReference>
<dbReference type="InterPro" id="IPR003961">
    <property type="entry name" value="FN3_dom"/>
</dbReference>
<evidence type="ECO:0000256" key="2">
    <source>
        <dbReference type="SAM" id="MobiDB-lite"/>
    </source>
</evidence>
<keyword evidence="1" id="KW-0732">Signal</keyword>
<evidence type="ECO:0000259" key="3">
    <source>
        <dbReference type="PROSITE" id="PS50853"/>
    </source>
</evidence>
<dbReference type="SUPFAM" id="SSF69318">
    <property type="entry name" value="Integrin alpha N-terminal domain"/>
    <property type="match status" value="1"/>
</dbReference>
<feature type="region of interest" description="Disordered" evidence="2">
    <location>
        <begin position="284"/>
        <end position="313"/>
    </location>
</feature>
<protein>
    <recommendedName>
        <fullName evidence="3">Fibronectin type-III domain-containing protein</fullName>
    </recommendedName>
</protein>
<reference evidence="4" key="1">
    <citation type="submission" date="2018-05" db="EMBL/GenBank/DDBJ databases">
        <authorList>
            <person name="Lanie J.A."/>
            <person name="Ng W.-L."/>
            <person name="Kazmierczak K.M."/>
            <person name="Andrzejewski T.M."/>
            <person name="Davidsen T.M."/>
            <person name="Wayne K.J."/>
            <person name="Tettelin H."/>
            <person name="Glass J.I."/>
            <person name="Rusch D."/>
            <person name="Podicherti R."/>
            <person name="Tsui H.-C.T."/>
            <person name="Winkler M.E."/>
        </authorList>
    </citation>
    <scope>NUCLEOTIDE SEQUENCE</scope>
</reference>
<dbReference type="AlphaFoldDB" id="A0A381SI62"/>
<dbReference type="GO" id="GO:0005509">
    <property type="term" value="F:calcium ion binding"/>
    <property type="evidence" value="ECO:0007669"/>
    <property type="project" value="InterPro"/>
</dbReference>